<evidence type="ECO:0000313" key="3">
    <source>
        <dbReference type="EMBL" id="VDO44949.1"/>
    </source>
</evidence>
<evidence type="ECO:0000256" key="1">
    <source>
        <dbReference type="ARBA" id="ARBA00006803"/>
    </source>
</evidence>
<keyword evidence="2" id="KW-1133">Transmembrane helix</keyword>
<feature type="transmembrane region" description="Helical" evidence="2">
    <location>
        <begin position="151"/>
        <end position="176"/>
    </location>
</feature>
<dbReference type="GO" id="GO:0007606">
    <property type="term" value="P:sensory perception of chemical stimulus"/>
    <property type="evidence" value="ECO:0007669"/>
    <property type="project" value="InterPro"/>
</dbReference>
<sequence length="281" mass="32205">MINGNSLYFQALLLLYYPNILSRAVLFLYEFSIIMPEASFTHSWCSCAISMYLPSVIIERCFASKFVVDYEKIPRTWIISKSWISGIIISLGYMVSAIIAATVLLGKLLLNSSIPFANFENPTTVINNKAPTKIVSVIVHMFFNNSFISGYYNFVVLVVGFCVFMTICCLLYIALYRRDSARLRDMNRGVIAKNVIYTLSTRFQLTENLRVLKVNVVLLNRICPYRGFRYCILCILHPWRTSFPCARRNKVTRTLRARRSPLQSRDDITVPLSVRGANDSH</sequence>
<keyword evidence="4" id="KW-1185">Reference proteome</keyword>
<dbReference type="AlphaFoldDB" id="A0A158QP97"/>
<feature type="transmembrane region" description="Helical" evidence="2">
    <location>
        <begin position="83"/>
        <end position="105"/>
    </location>
</feature>
<keyword evidence="2" id="KW-0472">Membrane</keyword>
<dbReference type="WBParaSite" id="HPLM_0001218701-mRNA-1">
    <property type="protein sequence ID" value="HPLM_0001218701-mRNA-1"/>
    <property type="gene ID" value="HPLM_0001218701"/>
</dbReference>
<dbReference type="Proteomes" id="UP000268014">
    <property type="component" value="Unassembled WGS sequence"/>
</dbReference>
<evidence type="ECO:0000313" key="4">
    <source>
        <dbReference type="Proteomes" id="UP000268014"/>
    </source>
</evidence>
<dbReference type="OrthoDB" id="5859687at2759"/>
<evidence type="ECO:0000313" key="5">
    <source>
        <dbReference type="WBParaSite" id="HPLM_0001218701-mRNA-1"/>
    </source>
</evidence>
<dbReference type="Pfam" id="PF03125">
    <property type="entry name" value="Sre"/>
    <property type="match status" value="2"/>
</dbReference>
<gene>
    <name evidence="3" type="ORF">HPLM_LOCUS12179</name>
</gene>
<reference evidence="3 4" key="2">
    <citation type="submission" date="2018-11" db="EMBL/GenBank/DDBJ databases">
        <authorList>
            <consortium name="Pathogen Informatics"/>
        </authorList>
    </citation>
    <scope>NUCLEOTIDE SEQUENCE [LARGE SCALE GENOMIC DNA]</scope>
    <source>
        <strain evidence="3 4">MHpl1</strain>
    </source>
</reference>
<feature type="transmembrane region" description="Helical" evidence="2">
    <location>
        <begin position="41"/>
        <end position="62"/>
    </location>
</feature>
<comment type="similarity">
    <text evidence="1">Belongs to the nematode receptor-like protein sre family.</text>
</comment>
<keyword evidence="2" id="KW-0812">Transmembrane</keyword>
<dbReference type="EMBL" id="UZAF01017785">
    <property type="protein sequence ID" value="VDO44949.1"/>
    <property type="molecule type" value="Genomic_DNA"/>
</dbReference>
<accession>A0A158QP97</accession>
<organism evidence="5">
    <name type="scientific">Haemonchus placei</name>
    <name type="common">Barber's pole worm</name>
    <dbReference type="NCBI Taxonomy" id="6290"/>
    <lineage>
        <taxon>Eukaryota</taxon>
        <taxon>Metazoa</taxon>
        <taxon>Ecdysozoa</taxon>
        <taxon>Nematoda</taxon>
        <taxon>Chromadorea</taxon>
        <taxon>Rhabditida</taxon>
        <taxon>Rhabditina</taxon>
        <taxon>Rhabditomorpha</taxon>
        <taxon>Strongyloidea</taxon>
        <taxon>Trichostrongylidae</taxon>
        <taxon>Haemonchus</taxon>
    </lineage>
</organism>
<evidence type="ECO:0000256" key="2">
    <source>
        <dbReference type="SAM" id="Phobius"/>
    </source>
</evidence>
<proteinExistence type="inferred from homology"/>
<feature type="transmembrane region" description="Helical" evidence="2">
    <location>
        <begin position="7"/>
        <end position="29"/>
    </location>
</feature>
<dbReference type="PANTHER" id="PTHR23128">
    <property type="entry name" value="SERPENTINE RECEPTOR, CLASS E (EPSILON)-RELATED"/>
    <property type="match status" value="1"/>
</dbReference>
<name>A0A158QP97_HAEPC</name>
<protein>
    <submittedName>
        <fullName evidence="5">G_PROTEIN_RECEP_F1_2 domain-containing protein</fullName>
    </submittedName>
</protein>
<reference evidence="5" key="1">
    <citation type="submission" date="2016-04" db="UniProtKB">
        <authorList>
            <consortium name="WormBaseParasite"/>
        </authorList>
    </citation>
    <scope>IDENTIFICATION</scope>
</reference>
<dbReference type="PANTHER" id="PTHR23128:SF132">
    <property type="entry name" value="SERPENTINE RECEPTOR, CLASS E (EPSILON)-RELATED"/>
    <property type="match status" value="1"/>
</dbReference>
<dbReference type="GO" id="GO:0016020">
    <property type="term" value="C:membrane"/>
    <property type="evidence" value="ECO:0007669"/>
    <property type="project" value="InterPro"/>
</dbReference>
<dbReference type="InterPro" id="IPR004151">
    <property type="entry name" value="7TM_GPCR_serpentine_rcpt_Sre"/>
</dbReference>